<evidence type="ECO:0000256" key="1">
    <source>
        <dbReference type="ARBA" id="ARBA00023002"/>
    </source>
</evidence>
<dbReference type="RefSeq" id="WP_249060695.1">
    <property type="nucleotide sequence ID" value="NZ_JALZWP010000023.1"/>
</dbReference>
<dbReference type="Pfam" id="PF00248">
    <property type="entry name" value="Aldo_ket_red"/>
    <property type="match status" value="1"/>
</dbReference>
<evidence type="ECO:0000259" key="2">
    <source>
        <dbReference type="Pfam" id="PF00248"/>
    </source>
</evidence>
<dbReference type="InterPro" id="IPR036812">
    <property type="entry name" value="NAD(P)_OxRdtase_dom_sf"/>
</dbReference>
<dbReference type="InterPro" id="IPR050791">
    <property type="entry name" value="Aldo-Keto_reductase"/>
</dbReference>
<dbReference type="Proteomes" id="UP001202550">
    <property type="component" value="Unassembled WGS sequence"/>
</dbReference>
<keyword evidence="1" id="KW-0560">Oxidoreductase</keyword>
<proteinExistence type="predicted"/>
<evidence type="ECO:0000313" key="3">
    <source>
        <dbReference type="EMBL" id="MCL1630080.1"/>
    </source>
</evidence>
<dbReference type="PANTHER" id="PTHR43625:SF40">
    <property type="entry name" value="ALDO-KETO REDUCTASE YAKC [NADP(+)]"/>
    <property type="match status" value="1"/>
</dbReference>
<feature type="domain" description="NADP-dependent oxidoreductase" evidence="2">
    <location>
        <begin position="17"/>
        <end position="177"/>
    </location>
</feature>
<name>A0ABT0M5F6_9RHOB</name>
<dbReference type="Gene3D" id="3.20.20.100">
    <property type="entry name" value="NADP-dependent oxidoreductase domain"/>
    <property type="match status" value="1"/>
</dbReference>
<dbReference type="SUPFAM" id="SSF51430">
    <property type="entry name" value="NAD(P)-linked oxidoreductase"/>
    <property type="match status" value="1"/>
</dbReference>
<gene>
    <name evidence="3" type="ORF">M3N55_15225</name>
</gene>
<accession>A0ABT0M5F6</accession>
<dbReference type="EMBL" id="JALZWP010000023">
    <property type="protein sequence ID" value="MCL1630080.1"/>
    <property type="molecule type" value="Genomic_DNA"/>
</dbReference>
<protein>
    <submittedName>
        <fullName evidence="3">Aldo/keto reductase</fullName>
    </submittedName>
</protein>
<dbReference type="PANTHER" id="PTHR43625">
    <property type="entry name" value="AFLATOXIN B1 ALDEHYDE REDUCTASE"/>
    <property type="match status" value="1"/>
</dbReference>
<reference evidence="3 4" key="1">
    <citation type="submission" date="2022-05" db="EMBL/GenBank/DDBJ databases">
        <title>Seasonal and diel survey of microbial diversity of the Tyrrhenian coast.</title>
        <authorList>
            <person name="Gattoni G."/>
            <person name="Corral P."/>
        </authorList>
    </citation>
    <scope>NUCLEOTIDE SEQUENCE [LARGE SCALE GENOMIC DNA]</scope>
    <source>
        <strain evidence="3 4">V10</strain>
    </source>
</reference>
<keyword evidence="4" id="KW-1185">Reference proteome</keyword>
<dbReference type="InterPro" id="IPR023210">
    <property type="entry name" value="NADP_OxRdtase_dom"/>
</dbReference>
<comment type="caution">
    <text evidence="3">The sequence shown here is derived from an EMBL/GenBank/DDBJ whole genome shotgun (WGS) entry which is preliminary data.</text>
</comment>
<sequence length="200" mass="21763">MKLPKRRILHSPASDPKIGAIGLSEVAPHTIHAAHAVHPVAAVQSEYSLWTRQPELGVLQTCAELGITFVAFSPLGRGIFADRFPDPAQFPKGDFRKFNPRFIAPNFAANTAIIARFQAFCAARGWSTAATAIAWTLDQGETILPIPGTRSAANLAEWAQADTIRFTPEDRAEIARLLPAGFAHGDRYSDAQIVGVERYC</sequence>
<organism evidence="3 4">
    <name type="scientific">Roseinatronobacter domitianus</name>
    <dbReference type="NCBI Taxonomy" id="2940293"/>
    <lineage>
        <taxon>Bacteria</taxon>
        <taxon>Pseudomonadati</taxon>
        <taxon>Pseudomonadota</taxon>
        <taxon>Alphaproteobacteria</taxon>
        <taxon>Rhodobacterales</taxon>
        <taxon>Paracoccaceae</taxon>
        <taxon>Roseinatronobacter</taxon>
    </lineage>
</organism>
<evidence type="ECO:0000313" key="4">
    <source>
        <dbReference type="Proteomes" id="UP001202550"/>
    </source>
</evidence>